<evidence type="ECO:0000256" key="1">
    <source>
        <dbReference type="SAM" id="SignalP"/>
    </source>
</evidence>
<name>A0ABW2MZK6_9ACTN</name>
<sequence>MSRRRGAALTGLACLVLLAGCTDDDPGAGGVDSWPTTETPVDADGLVWASGSEVHLPDGTTIDTGDLAGAYVVAGPGVWFASAEPGDLEQNGLPELRLATPDGVEGTGAHPGIGSLTTTPDGRWLAFVDRVDGGAGAAEAVVVDLSSGEEVVRSDEGLVPDDTGDIDWTDLYEDAPVTMLGIVGDTAYVRGLGEVLAHDLSTGEVESFDLSGTDLVEQEWFRTLHPPAPLWNAARSWSILAQDFSEPVTVLESAGGERVTTSVPVSTATPDGPRLEEWVVGGWLDDDTAVAITPSQDGRDESWTVPALLTCGVPSGECTVLPGTEAGVNLPVDRPFGVPRERSLEPS</sequence>
<gene>
    <name evidence="2" type="ORF">ACFQO6_01070</name>
</gene>
<evidence type="ECO:0008006" key="4">
    <source>
        <dbReference type="Google" id="ProtNLM"/>
    </source>
</evidence>
<dbReference type="PROSITE" id="PS51257">
    <property type="entry name" value="PROKAR_LIPOPROTEIN"/>
    <property type="match status" value="1"/>
</dbReference>
<evidence type="ECO:0000313" key="3">
    <source>
        <dbReference type="Proteomes" id="UP001596524"/>
    </source>
</evidence>
<reference evidence="3" key="1">
    <citation type="journal article" date="2019" name="Int. J. Syst. Evol. Microbiol.">
        <title>The Global Catalogue of Microorganisms (GCM) 10K type strain sequencing project: providing services to taxonomists for standard genome sequencing and annotation.</title>
        <authorList>
            <consortium name="The Broad Institute Genomics Platform"/>
            <consortium name="The Broad Institute Genome Sequencing Center for Infectious Disease"/>
            <person name="Wu L."/>
            <person name="Ma J."/>
        </authorList>
    </citation>
    <scope>NUCLEOTIDE SEQUENCE [LARGE SCALE GENOMIC DNA]</scope>
    <source>
        <strain evidence="3">FCH27</strain>
    </source>
</reference>
<dbReference type="EMBL" id="JBHTCH010000001">
    <property type="protein sequence ID" value="MFC7358843.1"/>
    <property type="molecule type" value="Genomic_DNA"/>
</dbReference>
<keyword evidence="3" id="KW-1185">Reference proteome</keyword>
<dbReference type="RefSeq" id="WP_255890379.1">
    <property type="nucleotide sequence ID" value="NZ_JAFMZM010000003.1"/>
</dbReference>
<feature type="signal peptide" evidence="1">
    <location>
        <begin position="1"/>
        <end position="19"/>
    </location>
</feature>
<keyword evidence="1" id="KW-0732">Signal</keyword>
<comment type="caution">
    <text evidence="2">The sequence shown here is derived from an EMBL/GenBank/DDBJ whole genome shotgun (WGS) entry which is preliminary data.</text>
</comment>
<dbReference type="SUPFAM" id="SSF69304">
    <property type="entry name" value="Tricorn protease N-terminal domain"/>
    <property type="match status" value="1"/>
</dbReference>
<feature type="chain" id="PRO_5047304755" description="WD40 repeat domain-containing protein" evidence="1">
    <location>
        <begin position="20"/>
        <end position="347"/>
    </location>
</feature>
<dbReference type="Proteomes" id="UP001596524">
    <property type="component" value="Unassembled WGS sequence"/>
</dbReference>
<protein>
    <recommendedName>
        <fullName evidence="4">WD40 repeat domain-containing protein</fullName>
    </recommendedName>
</protein>
<accession>A0ABW2MZK6</accession>
<organism evidence="2 3">
    <name type="scientific">Nocardioides astragali</name>
    <dbReference type="NCBI Taxonomy" id="1776736"/>
    <lineage>
        <taxon>Bacteria</taxon>
        <taxon>Bacillati</taxon>
        <taxon>Actinomycetota</taxon>
        <taxon>Actinomycetes</taxon>
        <taxon>Propionibacteriales</taxon>
        <taxon>Nocardioidaceae</taxon>
        <taxon>Nocardioides</taxon>
    </lineage>
</organism>
<evidence type="ECO:0000313" key="2">
    <source>
        <dbReference type="EMBL" id="MFC7358843.1"/>
    </source>
</evidence>
<proteinExistence type="predicted"/>